<dbReference type="SUPFAM" id="SSF100950">
    <property type="entry name" value="NagB/RpiA/CoA transferase-like"/>
    <property type="match status" value="1"/>
</dbReference>
<dbReference type="Gene3D" id="3.30.750.70">
    <property type="entry name" value="4-hydroxybutyrate coenzyme like domains"/>
    <property type="match status" value="1"/>
</dbReference>
<evidence type="ECO:0000313" key="7">
    <source>
        <dbReference type="Proteomes" id="UP000285310"/>
    </source>
</evidence>
<proteinExistence type="predicted"/>
<evidence type="ECO:0000256" key="4">
    <source>
        <dbReference type="ARBA" id="ARBA00023163"/>
    </source>
</evidence>
<gene>
    <name evidence="6" type="ORF">SAJA_09945</name>
</gene>
<dbReference type="Pfam" id="PF00455">
    <property type="entry name" value="DeoRC"/>
    <property type="match status" value="1"/>
</dbReference>
<evidence type="ECO:0000259" key="5">
    <source>
        <dbReference type="PROSITE" id="PS51000"/>
    </source>
</evidence>
<feature type="domain" description="HTH deoR-type" evidence="5">
    <location>
        <begin position="11"/>
        <end position="66"/>
    </location>
</feature>
<organism evidence="6 7">
    <name type="scientific">Salinisphaera japonica YTM-1</name>
    <dbReference type="NCBI Taxonomy" id="1209778"/>
    <lineage>
        <taxon>Bacteria</taxon>
        <taxon>Pseudomonadati</taxon>
        <taxon>Pseudomonadota</taxon>
        <taxon>Gammaproteobacteria</taxon>
        <taxon>Salinisphaerales</taxon>
        <taxon>Salinisphaeraceae</taxon>
        <taxon>Salinisphaera</taxon>
    </lineage>
</organism>
<dbReference type="InterPro" id="IPR036390">
    <property type="entry name" value="WH_DNA-bd_sf"/>
</dbReference>
<keyword evidence="2" id="KW-0805">Transcription regulation</keyword>
<dbReference type="PROSITE" id="PS51000">
    <property type="entry name" value="HTH_DEOR_2"/>
    <property type="match status" value="1"/>
</dbReference>
<evidence type="ECO:0000313" key="6">
    <source>
        <dbReference type="EMBL" id="ROO27206.1"/>
    </source>
</evidence>
<dbReference type="InterPro" id="IPR037171">
    <property type="entry name" value="NagB/RpiA_transferase-like"/>
</dbReference>
<keyword evidence="1" id="KW-0678">Repressor</keyword>
<dbReference type="PANTHER" id="PTHR30363:SF4">
    <property type="entry name" value="GLYCEROL-3-PHOSPHATE REGULON REPRESSOR"/>
    <property type="match status" value="1"/>
</dbReference>
<dbReference type="Gene3D" id="1.10.10.10">
    <property type="entry name" value="Winged helix-like DNA-binding domain superfamily/Winged helix DNA-binding domain"/>
    <property type="match status" value="1"/>
</dbReference>
<dbReference type="InterPro" id="IPR001034">
    <property type="entry name" value="DeoR_HTH"/>
</dbReference>
<dbReference type="SMART" id="SM00420">
    <property type="entry name" value="HTH_DEOR"/>
    <property type="match status" value="1"/>
</dbReference>
<dbReference type="GO" id="GO:0003700">
    <property type="term" value="F:DNA-binding transcription factor activity"/>
    <property type="evidence" value="ECO:0007669"/>
    <property type="project" value="InterPro"/>
</dbReference>
<dbReference type="FunCoup" id="A0A423PNL0">
    <property type="interactions" value="31"/>
</dbReference>
<dbReference type="GO" id="GO:0003677">
    <property type="term" value="F:DNA binding"/>
    <property type="evidence" value="ECO:0007669"/>
    <property type="project" value="UniProtKB-KW"/>
</dbReference>
<keyword evidence="3" id="KW-0238">DNA-binding</keyword>
<dbReference type="EMBL" id="AYKG01000029">
    <property type="protein sequence ID" value="ROO27206.1"/>
    <property type="molecule type" value="Genomic_DNA"/>
</dbReference>
<dbReference type="InterPro" id="IPR014036">
    <property type="entry name" value="DeoR-like_C"/>
</dbReference>
<dbReference type="InterPro" id="IPR036388">
    <property type="entry name" value="WH-like_DNA-bd_sf"/>
</dbReference>
<dbReference type="SMART" id="SM01134">
    <property type="entry name" value="DeoRC"/>
    <property type="match status" value="1"/>
</dbReference>
<dbReference type="InParanoid" id="A0A423PNL0"/>
<dbReference type="Pfam" id="PF08220">
    <property type="entry name" value="HTH_DeoR"/>
    <property type="match status" value="1"/>
</dbReference>
<accession>A0A423PNL0</accession>
<evidence type="ECO:0000256" key="2">
    <source>
        <dbReference type="ARBA" id="ARBA00023015"/>
    </source>
</evidence>
<keyword evidence="4" id="KW-0804">Transcription</keyword>
<evidence type="ECO:0000256" key="3">
    <source>
        <dbReference type="ARBA" id="ARBA00023125"/>
    </source>
</evidence>
<protein>
    <submittedName>
        <fullName evidence="6">DeoR family transcriptional regulator</fullName>
    </submittedName>
</protein>
<keyword evidence="7" id="KW-1185">Reference proteome</keyword>
<dbReference type="InterPro" id="IPR050313">
    <property type="entry name" value="Carb_Metab_HTH_regulators"/>
</dbReference>
<comment type="caution">
    <text evidence="6">The sequence shown here is derived from an EMBL/GenBank/DDBJ whole genome shotgun (WGS) entry which is preliminary data.</text>
</comment>
<sequence>MADSSIIDAAVSPRQAAIVARVQQHGFVAIEALAREFDITPQTVRRDINALCRQGLLQRYHGGAGLPPATENLAYETREGLHAEAKRHIAELAASHIPDHAAVAIGLGTTAQAVGTALKHHRGLKVVTNNLRVAATLSAVESNEVMLAGGLVRPLDAGITGESAIEFFRGFRVDYAVISISGIEADGTLLDFDYHEVRLLQAILAHARKRYLLVDASKYGRPALIRVANIAEFDGVFTDGAPTGVLADVVARAGVPVHVTST</sequence>
<dbReference type="PANTHER" id="PTHR30363">
    <property type="entry name" value="HTH-TYPE TRANSCRIPTIONAL REGULATOR SRLR-RELATED"/>
    <property type="match status" value="1"/>
</dbReference>
<dbReference type="InterPro" id="IPR018356">
    <property type="entry name" value="Tscrpt_reg_HTH_DeoR_CS"/>
</dbReference>
<dbReference type="PRINTS" id="PR00037">
    <property type="entry name" value="HTHLACR"/>
</dbReference>
<dbReference type="RefSeq" id="WP_245963279.1">
    <property type="nucleotide sequence ID" value="NZ_AYKG01000029.1"/>
</dbReference>
<dbReference type="AlphaFoldDB" id="A0A423PNL0"/>
<dbReference type="SUPFAM" id="SSF46785">
    <property type="entry name" value="Winged helix' DNA-binding domain"/>
    <property type="match status" value="1"/>
</dbReference>
<dbReference type="Proteomes" id="UP000285310">
    <property type="component" value="Unassembled WGS sequence"/>
</dbReference>
<evidence type="ECO:0000256" key="1">
    <source>
        <dbReference type="ARBA" id="ARBA00022491"/>
    </source>
</evidence>
<dbReference type="PROSITE" id="PS00894">
    <property type="entry name" value="HTH_DEOR_1"/>
    <property type="match status" value="1"/>
</dbReference>
<reference evidence="6 7" key="1">
    <citation type="submission" date="2013-10" db="EMBL/GenBank/DDBJ databases">
        <title>Salinisphaera japonica YTM-1 Genome Sequencing.</title>
        <authorList>
            <person name="Lai Q."/>
            <person name="Li C."/>
            <person name="Shao Z."/>
        </authorList>
    </citation>
    <scope>NUCLEOTIDE SEQUENCE [LARGE SCALE GENOMIC DNA]</scope>
    <source>
        <strain evidence="6 7">YTM-1</strain>
    </source>
</reference>
<name>A0A423PNL0_9GAMM</name>